<dbReference type="Proteomes" id="UP000271925">
    <property type="component" value="Unassembled WGS sequence"/>
</dbReference>
<protein>
    <recommendedName>
        <fullName evidence="1">Transposase IS200-like domain-containing protein</fullName>
    </recommendedName>
</protein>
<dbReference type="Gene3D" id="3.30.70.1290">
    <property type="entry name" value="Transposase IS200-like"/>
    <property type="match status" value="1"/>
</dbReference>
<dbReference type="SMART" id="SM01321">
    <property type="entry name" value="Y1_Tnp"/>
    <property type="match status" value="1"/>
</dbReference>
<sequence>MKIEYRRNLPHLQYVGATFFITFCLKGSLPTEVVRRLIEEHQYTLRQIQQPSQNETANEHKRYFAKIDGILDRCQSGYNWLQNPVIAEIVAEKIKSYDGEKYDLIAYCIMPNHVHLVVDSSIQLEGLDGNIQAIDRNYEQLFTVLQQIKGNTYQANKVLGRSGAFWQPESYDHVVRNDQELKNIINYTLQNPVKAGLVPDWRDWPFSFLNERTYGL</sequence>
<feature type="domain" description="Transposase IS200-like" evidence="1">
    <location>
        <begin position="14"/>
        <end position="191"/>
    </location>
</feature>
<dbReference type="EMBL" id="RQJO01000016">
    <property type="protein sequence ID" value="RRA98054.1"/>
    <property type="molecule type" value="Genomic_DNA"/>
</dbReference>
<accession>A0A3P1BAM5</accession>
<dbReference type="InterPro" id="IPR002686">
    <property type="entry name" value="Transposase_17"/>
</dbReference>
<gene>
    <name evidence="2" type="ORF">EHT25_30765</name>
</gene>
<proteinExistence type="predicted"/>
<reference evidence="2 3" key="1">
    <citation type="submission" date="2018-11" db="EMBL/GenBank/DDBJ databases">
        <authorList>
            <person name="Zhou Z."/>
            <person name="Wang G."/>
        </authorList>
    </citation>
    <scope>NUCLEOTIDE SEQUENCE [LARGE SCALE GENOMIC DNA]</scope>
    <source>
        <strain evidence="2 3">KCTC52004</strain>
    </source>
</reference>
<dbReference type="GO" id="GO:0006313">
    <property type="term" value="P:DNA transposition"/>
    <property type="evidence" value="ECO:0007669"/>
    <property type="project" value="InterPro"/>
</dbReference>
<dbReference type="OrthoDB" id="9794403at2"/>
<dbReference type="GO" id="GO:0004803">
    <property type="term" value="F:transposase activity"/>
    <property type="evidence" value="ECO:0007669"/>
    <property type="project" value="InterPro"/>
</dbReference>
<evidence type="ECO:0000313" key="3">
    <source>
        <dbReference type="Proteomes" id="UP000271925"/>
    </source>
</evidence>
<dbReference type="PANTHER" id="PTHR36966">
    <property type="entry name" value="REP-ASSOCIATED TYROSINE TRANSPOSASE"/>
    <property type="match status" value="1"/>
</dbReference>
<dbReference type="SUPFAM" id="SSF143422">
    <property type="entry name" value="Transposase IS200-like"/>
    <property type="match status" value="1"/>
</dbReference>
<dbReference type="AlphaFoldDB" id="A0A3P1BAM5"/>
<comment type="caution">
    <text evidence="2">The sequence shown here is derived from an EMBL/GenBank/DDBJ whole genome shotgun (WGS) entry which is preliminary data.</text>
</comment>
<keyword evidence="3" id="KW-1185">Reference proteome</keyword>
<dbReference type="InterPro" id="IPR052715">
    <property type="entry name" value="RAYT_transposase"/>
</dbReference>
<dbReference type="PANTHER" id="PTHR36966:SF1">
    <property type="entry name" value="REP-ASSOCIATED TYROSINE TRANSPOSASE"/>
    <property type="match status" value="1"/>
</dbReference>
<dbReference type="RefSeq" id="WP_124879294.1">
    <property type="nucleotide sequence ID" value="NZ_RQJO01000016.1"/>
</dbReference>
<name>A0A3P1BAM5_9BACT</name>
<evidence type="ECO:0000259" key="1">
    <source>
        <dbReference type="SMART" id="SM01321"/>
    </source>
</evidence>
<dbReference type="GO" id="GO:0043565">
    <property type="term" value="F:sequence-specific DNA binding"/>
    <property type="evidence" value="ECO:0007669"/>
    <property type="project" value="TreeGrafter"/>
</dbReference>
<organism evidence="2 3">
    <name type="scientific">Larkinella rosea</name>
    <dbReference type="NCBI Taxonomy" id="2025312"/>
    <lineage>
        <taxon>Bacteria</taxon>
        <taxon>Pseudomonadati</taxon>
        <taxon>Bacteroidota</taxon>
        <taxon>Cytophagia</taxon>
        <taxon>Cytophagales</taxon>
        <taxon>Spirosomataceae</taxon>
        <taxon>Larkinella</taxon>
    </lineage>
</organism>
<evidence type="ECO:0000313" key="2">
    <source>
        <dbReference type="EMBL" id="RRA98054.1"/>
    </source>
</evidence>
<dbReference type="InterPro" id="IPR036515">
    <property type="entry name" value="Transposase_17_sf"/>
</dbReference>